<evidence type="ECO:0000313" key="2">
    <source>
        <dbReference type="EMBL" id="RDE05583.1"/>
    </source>
</evidence>
<gene>
    <name evidence="2" type="ORF">DVW87_10140</name>
</gene>
<dbReference type="Proteomes" id="UP000253918">
    <property type="component" value="Unassembled WGS sequence"/>
</dbReference>
<evidence type="ECO:0000259" key="1">
    <source>
        <dbReference type="Pfam" id="PF12728"/>
    </source>
</evidence>
<feature type="domain" description="Helix-turn-helix" evidence="1">
    <location>
        <begin position="6"/>
        <end position="47"/>
    </location>
</feature>
<dbReference type="RefSeq" id="WP_114687652.1">
    <property type="nucleotide sequence ID" value="NZ_QQNB01000002.1"/>
</dbReference>
<dbReference type="AlphaFoldDB" id="A0A369VU23"/>
<keyword evidence="3" id="KW-1185">Reference proteome</keyword>
<comment type="caution">
    <text evidence="2">The sequence shown here is derived from an EMBL/GenBank/DDBJ whole genome shotgun (WGS) entry which is preliminary data.</text>
</comment>
<sequence length="54" mass="5971">MQKLHTINDTCRILSVSRATVYRLISDQQLLTVKVRGRTLVRATCIDTIAGVAA</sequence>
<dbReference type="GO" id="GO:0003677">
    <property type="term" value="F:DNA binding"/>
    <property type="evidence" value="ECO:0007669"/>
    <property type="project" value="UniProtKB-KW"/>
</dbReference>
<keyword evidence="2" id="KW-0238">DNA-binding</keyword>
<dbReference type="EMBL" id="QQNB01000002">
    <property type="protein sequence ID" value="RDE05583.1"/>
    <property type="molecule type" value="Genomic_DNA"/>
</dbReference>
<protein>
    <submittedName>
        <fullName evidence="2">DNA-binding protein</fullName>
    </submittedName>
</protein>
<organism evidence="2 3">
    <name type="scientific">Sphingomonas aracearum</name>
    <dbReference type="NCBI Taxonomy" id="2283317"/>
    <lineage>
        <taxon>Bacteria</taxon>
        <taxon>Pseudomonadati</taxon>
        <taxon>Pseudomonadota</taxon>
        <taxon>Alphaproteobacteria</taxon>
        <taxon>Sphingomonadales</taxon>
        <taxon>Sphingomonadaceae</taxon>
        <taxon>Sphingomonas</taxon>
    </lineage>
</organism>
<dbReference type="Pfam" id="PF12728">
    <property type="entry name" value="HTH_17"/>
    <property type="match status" value="1"/>
</dbReference>
<accession>A0A369VU23</accession>
<evidence type="ECO:0000313" key="3">
    <source>
        <dbReference type="Proteomes" id="UP000253918"/>
    </source>
</evidence>
<dbReference type="InterPro" id="IPR041657">
    <property type="entry name" value="HTH_17"/>
</dbReference>
<reference evidence="2 3" key="1">
    <citation type="submission" date="2018-07" db="EMBL/GenBank/DDBJ databases">
        <title>a novel species of Sphingomonas isolated from the rhizosphere soil of Araceae plant.</title>
        <authorList>
            <person name="Zhiyong W."/>
            <person name="Qinglan Z."/>
            <person name="Zhiwei F."/>
            <person name="Ding X."/>
            <person name="Gejiao W."/>
            <person name="Shixue Z."/>
        </authorList>
    </citation>
    <scope>NUCLEOTIDE SEQUENCE [LARGE SCALE GENOMIC DNA]</scope>
    <source>
        <strain evidence="2 3">WZY 27</strain>
    </source>
</reference>
<name>A0A369VU23_9SPHN</name>
<proteinExistence type="predicted"/>